<feature type="transmembrane region" description="Helical" evidence="8">
    <location>
        <begin position="74"/>
        <end position="102"/>
    </location>
</feature>
<keyword evidence="6 8" id="KW-0472">Membrane</keyword>
<dbReference type="AlphaFoldDB" id="A0A1W2C478"/>
<dbReference type="GO" id="GO:0005886">
    <property type="term" value="C:plasma membrane"/>
    <property type="evidence" value="ECO:0007669"/>
    <property type="project" value="UniProtKB-SubCell"/>
</dbReference>
<gene>
    <name evidence="10" type="ORF">SAMN02745168_2549</name>
</gene>
<evidence type="ECO:0000313" key="11">
    <source>
        <dbReference type="Proteomes" id="UP000192790"/>
    </source>
</evidence>
<dbReference type="EMBL" id="FWXW01000007">
    <property type="protein sequence ID" value="SMC79999.1"/>
    <property type="molecule type" value="Genomic_DNA"/>
</dbReference>
<dbReference type="InterPro" id="IPR001750">
    <property type="entry name" value="ND/Mrp_TM"/>
</dbReference>
<evidence type="ECO:0000256" key="8">
    <source>
        <dbReference type="SAM" id="Phobius"/>
    </source>
</evidence>
<feature type="transmembrane region" description="Helical" evidence="8">
    <location>
        <begin position="373"/>
        <end position="394"/>
    </location>
</feature>
<reference evidence="10 11" key="1">
    <citation type="submission" date="2017-04" db="EMBL/GenBank/DDBJ databases">
        <authorList>
            <person name="Afonso C.L."/>
            <person name="Miller P.J."/>
            <person name="Scott M.A."/>
            <person name="Spackman E."/>
            <person name="Goraichik I."/>
            <person name="Dimitrov K.M."/>
            <person name="Suarez D.L."/>
            <person name="Swayne D.E."/>
        </authorList>
    </citation>
    <scope>NUCLEOTIDE SEQUENCE [LARGE SCALE GENOMIC DNA]</scope>
    <source>
        <strain evidence="10 11">DSM 12816</strain>
    </source>
</reference>
<keyword evidence="4 7" id="KW-0812">Transmembrane</keyword>
<feature type="domain" description="NADH:quinone oxidoreductase/Mrp antiporter transmembrane" evidence="9">
    <location>
        <begin position="132"/>
        <end position="423"/>
    </location>
</feature>
<comment type="similarity">
    <text evidence="2">Belongs to the CPA3 antiporters (TC 2.A.63) subunit D family.</text>
</comment>
<evidence type="ECO:0000256" key="7">
    <source>
        <dbReference type="RuleBase" id="RU000320"/>
    </source>
</evidence>
<dbReference type="OrthoDB" id="9807568at2"/>
<dbReference type="PANTHER" id="PTHR42703:SF1">
    <property type="entry name" value="NA(+)_H(+) ANTIPORTER SUBUNIT D1"/>
    <property type="match status" value="1"/>
</dbReference>
<dbReference type="PRINTS" id="PR01437">
    <property type="entry name" value="NUOXDRDTASE4"/>
</dbReference>
<protein>
    <submittedName>
        <fullName evidence="10">Multicomponent Na+:H+ antiporter subunit D</fullName>
    </submittedName>
</protein>
<dbReference type="PANTHER" id="PTHR42703">
    <property type="entry name" value="NADH DEHYDROGENASE"/>
    <property type="match status" value="1"/>
</dbReference>
<feature type="transmembrane region" description="Helical" evidence="8">
    <location>
        <begin position="114"/>
        <end position="132"/>
    </location>
</feature>
<evidence type="ECO:0000256" key="2">
    <source>
        <dbReference type="ARBA" id="ARBA00005346"/>
    </source>
</evidence>
<dbReference type="GO" id="GO:0042773">
    <property type="term" value="P:ATP synthesis coupled electron transport"/>
    <property type="evidence" value="ECO:0007669"/>
    <property type="project" value="InterPro"/>
</dbReference>
<dbReference type="Proteomes" id="UP000192790">
    <property type="component" value="Unassembled WGS sequence"/>
</dbReference>
<organism evidence="10 11">
    <name type="scientific">Papillibacter cinnamivorans DSM 12816</name>
    <dbReference type="NCBI Taxonomy" id="1122930"/>
    <lineage>
        <taxon>Bacteria</taxon>
        <taxon>Bacillati</taxon>
        <taxon>Bacillota</taxon>
        <taxon>Clostridia</taxon>
        <taxon>Eubacteriales</taxon>
        <taxon>Oscillospiraceae</taxon>
        <taxon>Papillibacter</taxon>
    </lineage>
</organism>
<dbReference type="InterPro" id="IPR003918">
    <property type="entry name" value="NADH_UbQ_OxRdtase"/>
</dbReference>
<feature type="transmembrane region" description="Helical" evidence="8">
    <location>
        <begin position="487"/>
        <end position="511"/>
    </location>
</feature>
<keyword evidence="3" id="KW-1003">Cell membrane</keyword>
<name>A0A1W2C478_9FIRM</name>
<evidence type="ECO:0000259" key="9">
    <source>
        <dbReference type="Pfam" id="PF00361"/>
    </source>
</evidence>
<sequence length="528" mass="56670">MMEHLPVLLVIVPLATALISPFLSLLSRRLSLTVIQCAFLLNFIQSLLALQRVLSQGDWHYWLGGWNPPYGIEFVLDGVSAPFAVVATGIAFLVSLYAQPFFRKDPTEREPRSLFYVLFLLMATGVTGVCVAGDVFTMYVFLEITSLSAYGLVALGGNRAVFAGFRYLILGTVGATFYLVGVGFLFAATGSLNIADLAALIPNLTNSPVVIFGLVLILVGMGVKSALVPLHFWLPDAHTQGPTPAIAYLATAMLKVFSYAMFRFLFTIFGGYTNELASRALEILGWLAAVSVIYGSVMAIAQTDFRRMLAYSTIAQVAYIPLAMAIGTPFAIAAALLQVLSHSMTKCLLFMLKGAMHVKMHTTMIGKLRGMGRIMPICTAALFIAAMSMIGLPPASGFFVKWQIVTEAAGTGKYVFIVVMILSGLLNAVYFFRVLENAMFLPPEGEAESHGSSCRDDAEEAAQVSPHVESSVVPGDPAPGFRGELPILMLAPIIILAVLIIVAGVGSGWILDNVLNHISLPGGGAYYG</sequence>
<dbReference type="GO" id="GO:0008137">
    <property type="term" value="F:NADH dehydrogenase (ubiquinone) activity"/>
    <property type="evidence" value="ECO:0007669"/>
    <property type="project" value="InterPro"/>
</dbReference>
<accession>A0A1W2C478</accession>
<dbReference type="Pfam" id="PF00361">
    <property type="entry name" value="Proton_antipo_M"/>
    <property type="match status" value="1"/>
</dbReference>
<feature type="transmembrane region" description="Helical" evidence="8">
    <location>
        <begin position="209"/>
        <end position="234"/>
    </location>
</feature>
<evidence type="ECO:0000256" key="3">
    <source>
        <dbReference type="ARBA" id="ARBA00022475"/>
    </source>
</evidence>
<feature type="transmembrane region" description="Helical" evidence="8">
    <location>
        <begin position="6"/>
        <end position="26"/>
    </location>
</feature>
<evidence type="ECO:0000256" key="6">
    <source>
        <dbReference type="ARBA" id="ARBA00023136"/>
    </source>
</evidence>
<evidence type="ECO:0000256" key="5">
    <source>
        <dbReference type="ARBA" id="ARBA00022989"/>
    </source>
</evidence>
<feature type="transmembrane region" description="Helical" evidence="8">
    <location>
        <begin position="283"/>
        <end position="301"/>
    </location>
</feature>
<evidence type="ECO:0000256" key="4">
    <source>
        <dbReference type="ARBA" id="ARBA00022692"/>
    </source>
</evidence>
<dbReference type="STRING" id="1122930.SAMN02745168_2549"/>
<evidence type="ECO:0000313" key="10">
    <source>
        <dbReference type="EMBL" id="SMC79999.1"/>
    </source>
</evidence>
<feature type="transmembrane region" description="Helical" evidence="8">
    <location>
        <begin position="33"/>
        <end position="54"/>
    </location>
</feature>
<proteinExistence type="inferred from homology"/>
<feature type="transmembrane region" description="Helical" evidence="8">
    <location>
        <begin position="246"/>
        <end position="271"/>
    </location>
</feature>
<comment type="subcellular location">
    <subcellularLocation>
        <location evidence="1">Cell membrane</location>
        <topology evidence="1">Multi-pass membrane protein</topology>
    </subcellularLocation>
    <subcellularLocation>
        <location evidence="7">Membrane</location>
        <topology evidence="7">Multi-pass membrane protein</topology>
    </subcellularLocation>
</comment>
<evidence type="ECO:0000256" key="1">
    <source>
        <dbReference type="ARBA" id="ARBA00004651"/>
    </source>
</evidence>
<feature type="transmembrane region" description="Helical" evidence="8">
    <location>
        <begin position="414"/>
        <end position="432"/>
    </location>
</feature>
<keyword evidence="11" id="KW-1185">Reference proteome</keyword>
<keyword evidence="5 8" id="KW-1133">Transmembrane helix</keyword>
<dbReference type="RefSeq" id="WP_084235225.1">
    <property type="nucleotide sequence ID" value="NZ_FWXW01000007.1"/>
</dbReference>
<feature type="transmembrane region" description="Helical" evidence="8">
    <location>
        <begin position="167"/>
        <end position="189"/>
    </location>
</feature>
<dbReference type="InterPro" id="IPR050586">
    <property type="entry name" value="CPA3_Na-H_Antiporter_D"/>
</dbReference>